<accession>A0ABN9WEX6</accession>
<dbReference type="EMBL" id="CAUYUJ010018604">
    <property type="protein sequence ID" value="CAK0884903.1"/>
    <property type="molecule type" value="Genomic_DNA"/>
</dbReference>
<organism evidence="2 3">
    <name type="scientific">Prorocentrum cordatum</name>
    <dbReference type="NCBI Taxonomy" id="2364126"/>
    <lineage>
        <taxon>Eukaryota</taxon>
        <taxon>Sar</taxon>
        <taxon>Alveolata</taxon>
        <taxon>Dinophyceae</taxon>
        <taxon>Prorocentrales</taxon>
        <taxon>Prorocentraceae</taxon>
        <taxon>Prorocentrum</taxon>
    </lineage>
</organism>
<feature type="compositionally biased region" description="Basic and acidic residues" evidence="1">
    <location>
        <begin position="343"/>
        <end position="353"/>
    </location>
</feature>
<sequence>MSVGDGAKVVATGGAPGAGTALSAVVSAAVQAITCAPCSNGRAKLLVAAVVRAAAAPGGGGGDPDVEEEVAARLGRIAPVLRERTRAGKAGVEAVITGGRRTLRNHSSHADFGCGAAELPTTAAEAKKRVQHGRGGIRRPQGVVATRAAAAKLESNEMMDAKLGDKVDSAPPLEEKLLDQHFLAVGLTEKIATDINTAATAVNLADGSHEFEGKQKELRTATEETCNAAYKPASLQEEKLLDKHFFAVGLTEKIETDIKAASTAASITDDSHEIDGKQKELDIQPRTSSINDVLGDKVVLKTSEYDGSAAADSLFSRMADSHCVLKTSEYGWSATRLNMAHENATEGRTDGDVRTSMGMGKDKGKYEGKARGKGARSLVT</sequence>
<feature type="compositionally biased region" description="Basic and acidic residues" evidence="1">
    <location>
        <begin position="360"/>
        <end position="370"/>
    </location>
</feature>
<evidence type="ECO:0000256" key="1">
    <source>
        <dbReference type="SAM" id="MobiDB-lite"/>
    </source>
</evidence>
<evidence type="ECO:0000313" key="2">
    <source>
        <dbReference type="EMBL" id="CAK0884903.1"/>
    </source>
</evidence>
<proteinExistence type="predicted"/>
<comment type="caution">
    <text evidence="2">The sequence shown here is derived from an EMBL/GenBank/DDBJ whole genome shotgun (WGS) entry which is preliminary data.</text>
</comment>
<gene>
    <name evidence="2" type="ORF">PCOR1329_LOCUS66668</name>
</gene>
<keyword evidence="3" id="KW-1185">Reference proteome</keyword>
<protein>
    <submittedName>
        <fullName evidence="2">Uncharacterized protein</fullName>
    </submittedName>
</protein>
<feature type="region of interest" description="Disordered" evidence="1">
    <location>
        <begin position="343"/>
        <end position="380"/>
    </location>
</feature>
<dbReference type="Proteomes" id="UP001189429">
    <property type="component" value="Unassembled WGS sequence"/>
</dbReference>
<evidence type="ECO:0000313" key="3">
    <source>
        <dbReference type="Proteomes" id="UP001189429"/>
    </source>
</evidence>
<name>A0ABN9WEX6_9DINO</name>
<reference evidence="2" key="1">
    <citation type="submission" date="2023-10" db="EMBL/GenBank/DDBJ databases">
        <authorList>
            <person name="Chen Y."/>
            <person name="Shah S."/>
            <person name="Dougan E. K."/>
            <person name="Thang M."/>
            <person name="Chan C."/>
        </authorList>
    </citation>
    <scope>NUCLEOTIDE SEQUENCE [LARGE SCALE GENOMIC DNA]</scope>
</reference>